<evidence type="ECO:0000313" key="2">
    <source>
        <dbReference type="Proteomes" id="UP000008237"/>
    </source>
</evidence>
<dbReference type="OMA" id="KCYPTSA"/>
<keyword evidence="2" id="KW-1185">Reference proteome</keyword>
<accession>E2B6E6</accession>
<dbReference type="PANTHER" id="PTHR46060">
    <property type="entry name" value="MARINER MOS1 TRANSPOSASE-LIKE PROTEIN"/>
    <property type="match status" value="1"/>
</dbReference>
<dbReference type="EMBL" id="GL445970">
    <property type="protein sequence ID" value="EFN88731.1"/>
    <property type="molecule type" value="Genomic_DNA"/>
</dbReference>
<proteinExistence type="predicted"/>
<dbReference type="AlphaFoldDB" id="E2B6E6"/>
<gene>
    <name evidence="1" type="ORF">EAI_13097</name>
</gene>
<evidence type="ECO:0000313" key="1">
    <source>
        <dbReference type="EMBL" id="EFN88731.1"/>
    </source>
</evidence>
<organism evidence="2">
    <name type="scientific">Harpegnathos saltator</name>
    <name type="common">Jerdon's jumping ant</name>
    <dbReference type="NCBI Taxonomy" id="610380"/>
    <lineage>
        <taxon>Eukaryota</taxon>
        <taxon>Metazoa</taxon>
        <taxon>Ecdysozoa</taxon>
        <taxon>Arthropoda</taxon>
        <taxon>Hexapoda</taxon>
        <taxon>Insecta</taxon>
        <taxon>Pterygota</taxon>
        <taxon>Neoptera</taxon>
        <taxon>Endopterygota</taxon>
        <taxon>Hymenoptera</taxon>
        <taxon>Apocrita</taxon>
        <taxon>Aculeata</taxon>
        <taxon>Formicoidea</taxon>
        <taxon>Formicidae</taxon>
        <taxon>Ponerinae</taxon>
        <taxon>Ponerini</taxon>
        <taxon>Harpegnathos</taxon>
    </lineage>
</organism>
<feature type="non-terminal residue" evidence="1">
    <location>
        <position position="1"/>
    </location>
</feature>
<name>E2B6E6_HARSA</name>
<protein>
    <submittedName>
        <fullName evidence="1">Uncharacterized protein FLJ37770</fullName>
    </submittedName>
</protein>
<dbReference type="PANTHER" id="PTHR46060:SF1">
    <property type="entry name" value="MARINER MOS1 TRANSPOSASE-LIKE PROTEIN"/>
    <property type="match status" value="1"/>
</dbReference>
<sequence>FRVLIKHCFLMGKNTVEAKAWLDKCYGTSVPPNSTIKYWFAEFRRNRTSTNDAPRSGRPNEAVTPENIQKFSEIVLNNRKMKLSELANIIGISKERVGHIIHEYLHMKKLCARWV</sequence>
<dbReference type="OrthoDB" id="10059877at2759"/>
<dbReference type="InParanoid" id="E2B6E6"/>
<dbReference type="Proteomes" id="UP000008237">
    <property type="component" value="Unassembled WGS sequence"/>
</dbReference>
<feature type="non-terminal residue" evidence="1">
    <location>
        <position position="115"/>
    </location>
</feature>
<dbReference type="STRING" id="610380.E2B6E6"/>
<reference evidence="1 2" key="1">
    <citation type="journal article" date="2010" name="Science">
        <title>Genomic comparison of the ants Camponotus floridanus and Harpegnathos saltator.</title>
        <authorList>
            <person name="Bonasio R."/>
            <person name="Zhang G."/>
            <person name="Ye C."/>
            <person name="Mutti N.S."/>
            <person name="Fang X."/>
            <person name="Qin N."/>
            <person name="Donahue G."/>
            <person name="Yang P."/>
            <person name="Li Q."/>
            <person name="Li C."/>
            <person name="Zhang P."/>
            <person name="Huang Z."/>
            <person name="Berger S.L."/>
            <person name="Reinberg D."/>
            <person name="Wang J."/>
            <person name="Liebig J."/>
        </authorList>
    </citation>
    <scope>NUCLEOTIDE SEQUENCE [LARGE SCALE GENOMIC DNA]</scope>
    <source>
        <strain evidence="1 2">R22 G/1</strain>
    </source>
</reference>
<dbReference type="Gene3D" id="1.10.10.1450">
    <property type="match status" value="1"/>
</dbReference>
<dbReference type="InterPro" id="IPR052709">
    <property type="entry name" value="Transposase-MT_Hybrid"/>
</dbReference>